<evidence type="ECO:0000313" key="2">
    <source>
        <dbReference type="Proteomes" id="UP000444980"/>
    </source>
</evidence>
<protein>
    <submittedName>
        <fullName evidence="1">Uncharacterized protein</fullName>
    </submittedName>
</protein>
<keyword evidence="2" id="KW-1185">Reference proteome</keyword>
<accession>A0A7I9UVY1</accession>
<name>A0A7I9UVY1_9ACTN</name>
<dbReference type="EMBL" id="BJOU01000001">
    <property type="protein sequence ID" value="GED97103.1"/>
    <property type="molecule type" value="Genomic_DNA"/>
</dbReference>
<proteinExistence type="predicted"/>
<dbReference type="AlphaFoldDB" id="A0A7I9UVY1"/>
<gene>
    <name evidence="1" type="ORF">nbrc107697_11420</name>
</gene>
<organism evidence="1 2">
    <name type="scientific">Gordonia crocea</name>
    <dbReference type="NCBI Taxonomy" id="589162"/>
    <lineage>
        <taxon>Bacteria</taxon>
        <taxon>Bacillati</taxon>
        <taxon>Actinomycetota</taxon>
        <taxon>Actinomycetes</taxon>
        <taxon>Mycobacteriales</taxon>
        <taxon>Gordoniaceae</taxon>
        <taxon>Gordonia</taxon>
    </lineage>
</organism>
<comment type="caution">
    <text evidence="1">The sequence shown here is derived from an EMBL/GenBank/DDBJ whole genome shotgun (WGS) entry which is preliminary data.</text>
</comment>
<reference evidence="2" key="1">
    <citation type="submission" date="2019-06" db="EMBL/GenBank/DDBJ databases">
        <title>Gordonia isolated from sludge of a wastewater treatment plant.</title>
        <authorList>
            <person name="Tamura T."/>
            <person name="Aoyama K."/>
            <person name="Kang Y."/>
            <person name="Saito S."/>
            <person name="Akiyama N."/>
            <person name="Yazawa K."/>
            <person name="Gonoi T."/>
            <person name="Mikami Y."/>
        </authorList>
    </citation>
    <scope>NUCLEOTIDE SEQUENCE [LARGE SCALE GENOMIC DNA]</scope>
    <source>
        <strain evidence="2">NBRC 107697</strain>
    </source>
</reference>
<dbReference type="Proteomes" id="UP000444980">
    <property type="component" value="Unassembled WGS sequence"/>
</dbReference>
<sequence>MSGATHLRQIRRTSAAIVAGAGVLAVGIAVALNDDYSAQTAPVPPVGPAPAIGEPVGFTGWVPVSRVRRTGKPPHSTTEAS</sequence>
<evidence type="ECO:0000313" key="1">
    <source>
        <dbReference type="EMBL" id="GED97103.1"/>
    </source>
</evidence>
<dbReference type="RefSeq" id="WP_161926476.1">
    <property type="nucleotide sequence ID" value="NZ_BJOU01000001.1"/>
</dbReference>